<feature type="non-terminal residue" evidence="1">
    <location>
        <position position="131"/>
    </location>
</feature>
<evidence type="ECO:0000313" key="1">
    <source>
        <dbReference type="EMBL" id="JAG26309.1"/>
    </source>
</evidence>
<dbReference type="AlphaFoldDB" id="A0A0A9Y299"/>
<accession>A0A0A9Y299</accession>
<organism evidence="1">
    <name type="scientific">Lygus hesperus</name>
    <name type="common">Western plant bug</name>
    <dbReference type="NCBI Taxonomy" id="30085"/>
    <lineage>
        <taxon>Eukaryota</taxon>
        <taxon>Metazoa</taxon>
        <taxon>Ecdysozoa</taxon>
        <taxon>Arthropoda</taxon>
        <taxon>Hexapoda</taxon>
        <taxon>Insecta</taxon>
        <taxon>Pterygota</taxon>
        <taxon>Neoptera</taxon>
        <taxon>Paraneoptera</taxon>
        <taxon>Hemiptera</taxon>
        <taxon>Heteroptera</taxon>
        <taxon>Panheteroptera</taxon>
        <taxon>Cimicomorpha</taxon>
        <taxon>Miridae</taxon>
        <taxon>Mirini</taxon>
        <taxon>Lygus</taxon>
    </lineage>
</organism>
<reference evidence="1" key="2">
    <citation type="submission" date="2014-07" db="EMBL/GenBank/DDBJ databases">
        <authorList>
            <person name="Hull J."/>
        </authorList>
    </citation>
    <scope>NUCLEOTIDE SEQUENCE</scope>
</reference>
<dbReference type="EMBL" id="GBHO01017295">
    <property type="protein sequence ID" value="JAG26309.1"/>
    <property type="molecule type" value="Transcribed_RNA"/>
</dbReference>
<proteinExistence type="predicted"/>
<feature type="non-terminal residue" evidence="1">
    <location>
        <position position="1"/>
    </location>
</feature>
<protein>
    <submittedName>
        <fullName evidence="1">Uncharacterized protein</fullName>
    </submittedName>
</protein>
<reference evidence="1" key="1">
    <citation type="journal article" date="2014" name="PLoS ONE">
        <title>Transcriptome-Based Identification of ABC Transporters in the Western Tarnished Plant Bug Lygus hesperus.</title>
        <authorList>
            <person name="Hull J.J."/>
            <person name="Chaney K."/>
            <person name="Geib S.M."/>
            <person name="Fabrick J.A."/>
            <person name="Brent C.S."/>
            <person name="Walsh D."/>
            <person name="Lavine L.C."/>
        </authorList>
    </citation>
    <scope>NUCLEOTIDE SEQUENCE</scope>
</reference>
<gene>
    <name evidence="1" type="ORF">CM83_105689</name>
</gene>
<name>A0A0A9Y299_LYGHE</name>
<sequence length="131" mass="14719">KSCKKLEHDLVDFMKHVLVHAIQHRHSVIRVLRQRPGNEMVIHIDFSENYACKHFQEPQAMHFGASRLQLSLHIGVAYCDGIKASFALSLQTCVMMPKQSLHTCFLPCGFCLSDSVIPAVSILSTSFLTVP</sequence>